<gene>
    <name evidence="1" type="ORF">NUW58_g859</name>
</gene>
<name>A0ACC1PPQ6_9PEZI</name>
<keyword evidence="2" id="KW-1185">Reference proteome</keyword>
<organism evidence="1 2">
    <name type="scientific">Xylaria curta</name>
    <dbReference type="NCBI Taxonomy" id="42375"/>
    <lineage>
        <taxon>Eukaryota</taxon>
        <taxon>Fungi</taxon>
        <taxon>Dikarya</taxon>
        <taxon>Ascomycota</taxon>
        <taxon>Pezizomycotina</taxon>
        <taxon>Sordariomycetes</taxon>
        <taxon>Xylariomycetidae</taxon>
        <taxon>Xylariales</taxon>
        <taxon>Xylariaceae</taxon>
        <taxon>Xylaria</taxon>
    </lineage>
</organism>
<evidence type="ECO:0000313" key="2">
    <source>
        <dbReference type="Proteomes" id="UP001143856"/>
    </source>
</evidence>
<protein>
    <submittedName>
        <fullName evidence="1">Uncharacterized protein</fullName>
    </submittedName>
</protein>
<proteinExistence type="predicted"/>
<dbReference type="EMBL" id="JAPDGR010000081">
    <property type="protein sequence ID" value="KAJ2996796.1"/>
    <property type="molecule type" value="Genomic_DNA"/>
</dbReference>
<comment type="caution">
    <text evidence="1">The sequence shown here is derived from an EMBL/GenBank/DDBJ whole genome shotgun (WGS) entry which is preliminary data.</text>
</comment>
<reference evidence="1" key="1">
    <citation type="submission" date="2022-10" db="EMBL/GenBank/DDBJ databases">
        <title>Genome Sequence of Xylaria curta.</title>
        <authorList>
            <person name="Buettner E."/>
        </authorList>
    </citation>
    <scope>NUCLEOTIDE SEQUENCE</scope>
    <source>
        <strain evidence="1">Babe10</strain>
    </source>
</reference>
<evidence type="ECO:0000313" key="1">
    <source>
        <dbReference type="EMBL" id="KAJ2996796.1"/>
    </source>
</evidence>
<dbReference type="Proteomes" id="UP001143856">
    <property type="component" value="Unassembled WGS sequence"/>
</dbReference>
<accession>A0ACC1PPQ6</accession>
<sequence length="136" mass="14953">MGYTLKVTNRSRKGLKGLPPTIELPDDATVDASAFPLATAVLHSTPADVDTVMVDGKIRKRDGHLVGQDVQDIRERAKAGLQRIMANLSQKRAEMTSDEVRQYVLNVERLTRANLAKAYSEEASTCDPFRNDLPGS</sequence>